<dbReference type="EMBL" id="LAYQ01000012">
    <property type="protein sequence ID" value="KKO80218.1"/>
    <property type="molecule type" value="Genomic_DNA"/>
</dbReference>
<protein>
    <submittedName>
        <fullName evidence="1">Cell division protein FtsQ</fullName>
    </submittedName>
</protein>
<keyword evidence="1" id="KW-0132">Cell division</keyword>
<reference evidence="1" key="1">
    <citation type="submission" date="2015-04" db="EMBL/GenBank/DDBJ databases">
        <title>Draft Genome Sequences of Three Species of Emerging Human-Pathogenic Corynebacteria.</title>
        <authorList>
            <person name="Pacheco L.G."/>
            <person name="Mattos-Guaraldi A.L."/>
            <person name="Santos C.S."/>
            <person name="Veras A.O."/>
            <person name="Guimaraes L.C."/>
            <person name="Abreu V."/>
            <person name="Pereira F.L."/>
            <person name="Soares S.C."/>
            <person name="Dorella F.A."/>
            <person name="Carvalho A.F."/>
            <person name="Leal C.G."/>
            <person name="Figueiredo H.C."/>
            <person name="Ramos J.N."/>
            <person name="Vieira V."/>
            <person name="Farfour E."/>
            <person name="Guiso N."/>
            <person name="Hirata R.Jr."/>
            <person name="Ramos R.T."/>
            <person name="Azevedo V."/>
            <person name="Silva A."/>
        </authorList>
    </citation>
    <scope>NUCLEOTIDE SEQUENCE</scope>
    <source>
        <strain evidence="1">1941</strain>
    </source>
</reference>
<evidence type="ECO:0000313" key="1">
    <source>
        <dbReference type="EMBL" id="KKO80218.1"/>
    </source>
</evidence>
<evidence type="ECO:0000313" key="2">
    <source>
        <dbReference type="Proteomes" id="UP000034245"/>
    </source>
</evidence>
<sequence>MRAARRNRRNRMSKKTGALALGAVLLVVAVAAAAVWLFPILKVTSFEVVGNDHVEAEEVEQASGVVKGSNLARLDAREAAHGVASLPWVESATVSRAFPSTVHIELVEHEAVAYVRQGDRTILVDNHGKEFVEDEAPPEAVELTGHTDSGSPEMQGAVDAVAALPAPIREKVAALEIKDRYSLTFRTEDDKTIFWGASEDNANKAIAFEDVLKLEGDSWNISNPSLVTRR</sequence>
<comment type="caution">
    <text evidence="1">The sequence shown here is derived from an EMBL/GenBank/DDBJ whole genome shotgun (WGS) entry which is preliminary data.</text>
</comment>
<gene>
    <name evidence="1" type="ORF">WU87_05425</name>
</gene>
<dbReference type="Proteomes" id="UP000034245">
    <property type="component" value="Unassembled WGS sequence"/>
</dbReference>
<keyword evidence="1" id="KW-0131">Cell cycle</keyword>
<keyword evidence="2" id="KW-1185">Reference proteome</keyword>
<name>A0ACC4UBB2_9CORY</name>
<proteinExistence type="predicted"/>
<accession>A0ACC4UBB2</accession>
<organism evidence="1 2">
    <name type="scientific">Corynebacterium minutissimum</name>
    <dbReference type="NCBI Taxonomy" id="38301"/>
    <lineage>
        <taxon>Bacteria</taxon>
        <taxon>Bacillati</taxon>
        <taxon>Actinomycetota</taxon>
        <taxon>Actinomycetes</taxon>
        <taxon>Mycobacteriales</taxon>
        <taxon>Corynebacteriaceae</taxon>
        <taxon>Corynebacterium</taxon>
    </lineage>
</organism>